<dbReference type="SUPFAM" id="SSF50891">
    <property type="entry name" value="Cyclophilin-like"/>
    <property type="match status" value="1"/>
</dbReference>
<dbReference type="STRING" id="1229783.C273_03580"/>
<dbReference type="OrthoDB" id="9778567at2"/>
<dbReference type="AlphaFoldDB" id="K9ARQ1"/>
<keyword evidence="6" id="KW-1185">Reference proteome</keyword>
<dbReference type="eggNOG" id="COG2049">
    <property type="taxonomic scope" value="Bacteria"/>
</dbReference>
<evidence type="ECO:0000259" key="4">
    <source>
        <dbReference type="SMART" id="SM00796"/>
    </source>
</evidence>
<dbReference type="PANTHER" id="PTHR34698:SF2">
    <property type="entry name" value="5-OXOPROLINASE SUBUNIT B"/>
    <property type="match status" value="1"/>
</dbReference>
<evidence type="ECO:0000256" key="1">
    <source>
        <dbReference type="ARBA" id="ARBA00022741"/>
    </source>
</evidence>
<keyword evidence="1" id="KW-0547">Nucleotide-binding</keyword>
<dbReference type="PANTHER" id="PTHR34698">
    <property type="entry name" value="5-OXOPROLINASE SUBUNIT B"/>
    <property type="match status" value="1"/>
</dbReference>
<keyword evidence="3" id="KW-0067">ATP-binding</keyword>
<proteinExistence type="predicted"/>
<feature type="domain" description="Carboxyltransferase" evidence="4">
    <location>
        <begin position="1"/>
        <end position="203"/>
    </location>
</feature>
<evidence type="ECO:0000256" key="3">
    <source>
        <dbReference type="ARBA" id="ARBA00022840"/>
    </source>
</evidence>
<keyword evidence="2" id="KW-0378">Hydrolase</keyword>
<sequence length="243" mass="27830">MEIIQINEQSLMIYFKPEISEQVYGQVASVVEYIKDFNHAAITEVIPSYRAVMLHFDFLKASKEEIIDDLKLNELDLDKQSSTESRRIIHIPVVYGGAYGPDIENVAQHHDLSVEDVIKRHTENAYLVYMLGFLPGFPFLGGLDEKLHTPRREEPRLKIDAGSVGIANNQTGLYPLDSPGGWQIIGRTPIDVFNQYRKPMCVYEAGDKIQFYEITESQFKDIKAEIEADKLDYSKWVVIKDDN</sequence>
<reference evidence="5 6" key="1">
    <citation type="journal article" date="2013" name="Genome Announc.">
        <title>Genome Sequence of Staphylococcus massiliensis Strain S46, Isolated from the Surface of Healthy Human Skin.</title>
        <authorList>
            <person name="Srivastav R."/>
            <person name="Singh A."/>
            <person name="Jangir P.K."/>
            <person name="Kumari C."/>
            <person name="Muduli S."/>
            <person name="Sharma R."/>
        </authorList>
    </citation>
    <scope>NUCLEOTIDE SEQUENCE [LARGE SCALE GENOMIC DNA]</scope>
    <source>
        <strain evidence="5 6">S46</strain>
    </source>
</reference>
<dbReference type="NCBIfam" id="TIGR00370">
    <property type="entry name" value="5-oxoprolinase subunit PxpB"/>
    <property type="match status" value="1"/>
</dbReference>
<dbReference type="GO" id="GO:0005524">
    <property type="term" value="F:ATP binding"/>
    <property type="evidence" value="ECO:0007669"/>
    <property type="project" value="UniProtKB-KW"/>
</dbReference>
<dbReference type="SMART" id="SM00796">
    <property type="entry name" value="AHS1"/>
    <property type="match status" value="1"/>
</dbReference>
<organism evidence="5 6">
    <name type="scientific">Staphylococcus massiliensis S46</name>
    <dbReference type="NCBI Taxonomy" id="1229783"/>
    <lineage>
        <taxon>Bacteria</taxon>
        <taxon>Bacillati</taxon>
        <taxon>Bacillota</taxon>
        <taxon>Bacilli</taxon>
        <taxon>Bacillales</taxon>
        <taxon>Staphylococcaceae</taxon>
        <taxon>Staphylococcus</taxon>
    </lineage>
</organism>
<dbReference type="InterPro" id="IPR029000">
    <property type="entry name" value="Cyclophilin-like_dom_sf"/>
</dbReference>
<evidence type="ECO:0000313" key="5">
    <source>
        <dbReference type="EMBL" id="EKU49944.1"/>
    </source>
</evidence>
<name>K9ARQ1_9STAP</name>
<dbReference type="InterPro" id="IPR003833">
    <property type="entry name" value="CT_C_D"/>
</dbReference>
<dbReference type="SUPFAM" id="SSF160467">
    <property type="entry name" value="PH0987 N-terminal domain-like"/>
    <property type="match status" value="1"/>
</dbReference>
<gene>
    <name evidence="5" type="ORF">C273_03580</name>
</gene>
<dbReference type="Gene3D" id="3.30.1360.40">
    <property type="match status" value="1"/>
</dbReference>
<dbReference type="Pfam" id="PF02682">
    <property type="entry name" value="CT_C_D"/>
    <property type="match status" value="1"/>
</dbReference>
<dbReference type="EMBL" id="AMSQ01000004">
    <property type="protein sequence ID" value="EKU49944.1"/>
    <property type="molecule type" value="Genomic_DNA"/>
</dbReference>
<comment type="caution">
    <text evidence="5">The sequence shown here is derived from an EMBL/GenBank/DDBJ whole genome shotgun (WGS) entry which is preliminary data.</text>
</comment>
<dbReference type="Proteomes" id="UP000009885">
    <property type="component" value="Unassembled WGS sequence"/>
</dbReference>
<evidence type="ECO:0000313" key="6">
    <source>
        <dbReference type="Proteomes" id="UP000009885"/>
    </source>
</evidence>
<dbReference type="Gene3D" id="2.40.100.10">
    <property type="entry name" value="Cyclophilin-like"/>
    <property type="match status" value="1"/>
</dbReference>
<dbReference type="RefSeq" id="WP_009382626.1">
    <property type="nucleotide sequence ID" value="NZ_AMSQ01000004.1"/>
</dbReference>
<dbReference type="InterPro" id="IPR010016">
    <property type="entry name" value="PxpB"/>
</dbReference>
<evidence type="ECO:0000256" key="2">
    <source>
        <dbReference type="ARBA" id="ARBA00022801"/>
    </source>
</evidence>
<dbReference type="PATRIC" id="fig|1229783.3.peg.721"/>
<accession>K9ARQ1</accession>
<protein>
    <recommendedName>
        <fullName evidence="4">Carboxyltransferase domain-containing protein</fullName>
    </recommendedName>
</protein>
<dbReference type="GO" id="GO:0016787">
    <property type="term" value="F:hydrolase activity"/>
    <property type="evidence" value="ECO:0007669"/>
    <property type="project" value="UniProtKB-KW"/>
</dbReference>